<dbReference type="InterPro" id="IPR043502">
    <property type="entry name" value="DNA/RNA_pol_sf"/>
</dbReference>
<dbReference type="Gene3D" id="3.10.10.10">
    <property type="entry name" value="HIV Type 1 Reverse Transcriptase, subunit A, domain 1"/>
    <property type="match status" value="1"/>
</dbReference>
<dbReference type="Proteomes" id="UP001652660">
    <property type="component" value="Chromosome 10c"/>
</dbReference>
<dbReference type="Gene3D" id="3.30.70.270">
    <property type="match status" value="1"/>
</dbReference>
<dbReference type="CDD" id="cd00303">
    <property type="entry name" value="retropepsin_like"/>
    <property type="match status" value="1"/>
</dbReference>
<dbReference type="Gene3D" id="2.40.70.10">
    <property type="entry name" value="Acid Proteases"/>
    <property type="match status" value="1"/>
</dbReference>
<dbReference type="InterPro" id="IPR043128">
    <property type="entry name" value="Rev_trsase/Diguanyl_cyclase"/>
</dbReference>
<evidence type="ECO:0000313" key="4">
    <source>
        <dbReference type="Proteomes" id="UP001652660"/>
    </source>
</evidence>
<feature type="domain" description="Retrotransposon gag" evidence="3">
    <location>
        <begin position="18"/>
        <end position="114"/>
    </location>
</feature>
<evidence type="ECO:0000259" key="3">
    <source>
        <dbReference type="Pfam" id="PF03732"/>
    </source>
</evidence>
<proteinExistence type="predicted"/>
<dbReference type="Pfam" id="PF08284">
    <property type="entry name" value="RVP_2"/>
    <property type="match status" value="1"/>
</dbReference>
<dbReference type="SUPFAM" id="SSF50630">
    <property type="entry name" value="Acid proteases"/>
    <property type="match status" value="1"/>
</dbReference>
<dbReference type="SUPFAM" id="SSF56672">
    <property type="entry name" value="DNA/RNA polymerases"/>
    <property type="match status" value="1"/>
</dbReference>
<accession>A0ABM4VZ46</accession>
<evidence type="ECO:0000259" key="2">
    <source>
        <dbReference type="Pfam" id="PF00078"/>
    </source>
</evidence>
<feature type="region of interest" description="Disordered" evidence="1">
    <location>
        <begin position="145"/>
        <end position="179"/>
    </location>
</feature>
<dbReference type="InterPro" id="IPR021109">
    <property type="entry name" value="Peptidase_aspartic_dom_sf"/>
</dbReference>
<dbReference type="InterPro" id="IPR000477">
    <property type="entry name" value="RT_dom"/>
</dbReference>
<dbReference type="PANTHER" id="PTHR15503">
    <property type="entry name" value="LDOC1 RELATED"/>
    <property type="match status" value="1"/>
</dbReference>
<dbReference type="Pfam" id="PF03732">
    <property type="entry name" value="Retrotrans_gag"/>
    <property type="match status" value="1"/>
</dbReference>
<keyword evidence="4" id="KW-1185">Reference proteome</keyword>
<feature type="domain" description="Reverse transcriptase" evidence="2">
    <location>
        <begin position="504"/>
        <end position="605"/>
    </location>
</feature>
<gene>
    <name evidence="5" type="primary">LOC140015864</name>
</gene>
<sequence>MIDIFAALHYSEERQVTFAVFQLEGPARSWWNIIRTKWEREQTPRTWTNFVREFNAKYFPPLFQEKKEDEFIRLRQGTQSVAEYESQFTRLSKFAPELIVTEQRRARRFLQGLNVEIQKDLAVAQITTFSDAVEKALRSENARLQVRNFQNRKRGAAGSSSTQGDKGTPPKFGRGAGGGRFLLWETKPHRGRLLEKTEQVLTLRECRAPARQLSNPSPRRERNYTDVQGYLKSITGGGSQTKGACTCILYRTTPVPDSAEVVEGTIPVFYRLARILIDPGATHSFVNPEFMCGIDINPVILPYELEVSTPTGDQCLISSKMYSDCEIWVGERKLVGNLISLAIKGYDVILGMDWLARYDAQLDCKRKIVEFRIPGEATLKLDVRGSLASSAMISGFRARKFLSRGAQGFLAFLINTPADKLKIEDVPVVSEYPDVFPDELVNLPPEREIEFEVNLCPGASPISKTPYRMAPAELKELKLQLQDLLERGFIHESGSPWGAPVLFVKKKDGTLRLCIDYRGLNNVTIKNKYPLPHIDELFDQLQGAEVFSKLDLRQGYYQLLIRKEDVPKTVFNSRYGHYEFAVMPFGLTNAPAAFMDLMHRIFKPYLD</sequence>
<dbReference type="InterPro" id="IPR005162">
    <property type="entry name" value="Retrotrans_gag_dom"/>
</dbReference>
<evidence type="ECO:0008006" key="6">
    <source>
        <dbReference type="Google" id="ProtNLM"/>
    </source>
</evidence>
<dbReference type="RefSeq" id="XP_071924792.1">
    <property type="nucleotide sequence ID" value="XM_072068691.1"/>
</dbReference>
<dbReference type="GeneID" id="140015864"/>
<dbReference type="InterPro" id="IPR032567">
    <property type="entry name" value="RTL1-rel"/>
</dbReference>
<dbReference type="PANTHER" id="PTHR15503:SF45">
    <property type="entry name" value="RNA-DIRECTED DNA POLYMERASE HOMOLOG"/>
    <property type="match status" value="1"/>
</dbReference>
<dbReference type="CDD" id="cd01647">
    <property type="entry name" value="RT_LTR"/>
    <property type="match status" value="1"/>
</dbReference>
<dbReference type="Pfam" id="PF00078">
    <property type="entry name" value="RVT_1"/>
    <property type="match status" value="1"/>
</dbReference>
<reference evidence="5" key="1">
    <citation type="submission" date="2025-08" db="UniProtKB">
        <authorList>
            <consortium name="RefSeq"/>
        </authorList>
    </citation>
    <scope>IDENTIFICATION</scope>
    <source>
        <tissue evidence="5">Leaves</tissue>
    </source>
</reference>
<organism evidence="4 5">
    <name type="scientific">Coffea arabica</name>
    <name type="common">Arabian coffee</name>
    <dbReference type="NCBI Taxonomy" id="13443"/>
    <lineage>
        <taxon>Eukaryota</taxon>
        <taxon>Viridiplantae</taxon>
        <taxon>Streptophyta</taxon>
        <taxon>Embryophyta</taxon>
        <taxon>Tracheophyta</taxon>
        <taxon>Spermatophyta</taxon>
        <taxon>Magnoliopsida</taxon>
        <taxon>eudicotyledons</taxon>
        <taxon>Gunneridae</taxon>
        <taxon>Pentapetalae</taxon>
        <taxon>asterids</taxon>
        <taxon>lamiids</taxon>
        <taxon>Gentianales</taxon>
        <taxon>Rubiaceae</taxon>
        <taxon>Ixoroideae</taxon>
        <taxon>Gardenieae complex</taxon>
        <taxon>Bertiereae - Coffeeae clade</taxon>
        <taxon>Coffeeae</taxon>
        <taxon>Coffea</taxon>
    </lineage>
</organism>
<evidence type="ECO:0000256" key="1">
    <source>
        <dbReference type="SAM" id="MobiDB-lite"/>
    </source>
</evidence>
<protein>
    <recommendedName>
        <fullName evidence="6">Reverse transcriptase domain-containing protein</fullName>
    </recommendedName>
</protein>
<evidence type="ECO:0000313" key="5">
    <source>
        <dbReference type="RefSeq" id="XP_071924792.1"/>
    </source>
</evidence>
<name>A0ABM4VZ46_COFAR</name>